<comment type="caution">
    <text evidence="2">The sequence shown here is derived from an EMBL/GenBank/DDBJ whole genome shotgun (WGS) entry which is preliminary data.</text>
</comment>
<sequence length="164" mass="19176">MKQVYRFLLILFLLPLCMSGQETSGFFEKIKGEWKGEGNLFGTEASFYMNWKTELEGKFMTLDFKNKFKTGEGTVREMKAKAFYTLKEEVKGYWLDSRGVMLPLKGNRQADKMLIYWGDDGSTEKGKTEYSIVSDNKVEVKDYVFRDEKYVPFGHAVYQKLEKE</sequence>
<keyword evidence="3" id="KW-1185">Reference proteome</keyword>
<reference evidence="2 3" key="1">
    <citation type="submission" date="2020-01" db="EMBL/GenBank/DDBJ databases">
        <title>Leptobacterium flavescens.</title>
        <authorList>
            <person name="Wang G."/>
        </authorList>
    </citation>
    <scope>NUCLEOTIDE SEQUENCE [LARGE SCALE GENOMIC DNA]</scope>
    <source>
        <strain evidence="2 3">KCTC 22160</strain>
    </source>
</reference>
<proteinExistence type="predicted"/>
<evidence type="ECO:0000313" key="2">
    <source>
        <dbReference type="EMBL" id="NER12546.1"/>
    </source>
</evidence>
<organism evidence="2 3">
    <name type="scientific">Leptobacterium flavescens</name>
    <dbReference type="NCBI Taxonomy" id="472055"/>
    <lineage>
        <taxon>Bacteria</taxon>
        <taxon>Pseudomonadati</taxon>
        <taxon>Bacteroidota</taxon>
        <taxon>Flavobacteriia</taxon>
        <taxon>Flavobacteriales</taxon>
        <taxon>Flavobacteriaceae</taxon>
        <taxon>Leptobacterium</taxon>
    </lineage>
</organism>
<name>A0A6P0UQ79_9FLAO</name>
<evidence type="ECO:0008006" key="4">
    <source>
        <dbReference type="Google" id="ProtNLM"/>
    </source>
</evidence>
<dbReference type="AlphaFoldDB" id="A0A6P0UQ79"/>
<dbReference type="EMBL" id="JAABOO010000001">
    <property type="protein sequence ID" value="NER12546.1"/>
    <property type="molecule type" value="Genomic_DNA"/>
</dbReference>
<evidence type="ECO:0000256" key="1">
    <source>
        <dbReference type="SAM" id="SignalP"/>
    </source>
</evidence>
<feature type="signal peptide" evidence="1">
    <location>
        <begin position="1"/>
        <end position="20"/>
    </location>
</feature>
<accession>A0A6P0UQ79</accession>
<protein>
    <recommendedName>
        <fullName evidence="4">DUF1579 domain-containing protein</fullName>
    </recommendedName>
</protein>
<dbReference type="RefSeq" id="WP_163605563.1">
    <property type="nucleotide sequence ID" value="NZ_JAABOO010000001.1"/>
</dbReference>
<evidence type="ECO:0000313" key="3">
    <source>
        <dbReference type="Proteomes" id="UP000468581"/>
    </source>
</evidence>
<dbReference type="Proteomes" id="UP000468581">
    <property type="component" value="Unassembled WGS sequence"/>
</dbReference>
<keyword evidence="1" id="KW-0732">Signal</keyword>
<feature type="chain" id="PRO_5026833048" description="DUF1579 domain-containing protein" evidence="1">
    <location>
        <begin position="21"/>
        <end position="164"/>
    </location>
</feature>
<gene>
    <name evidence="2" type="ORF">GWK08_03770</name>
</gene>